<dbReference type="Proteomes" id="UP000233781">
    <property type="component" value="Unassembled WGS sequence"/>
</dbReference>
<evidence type="ECO:0000256" key="1">
    <source>
        <dbReference type="ARBA" id="ARBA00008520"/>
    </source>
</evidence>
<dbReference type="EMBL" id="PJNE01000001">
    <property type="protein sequence ID" value="PKW25563.1"/>
    <property type="molecule type" value="Genomic_DNA"/>
</dbReference>
<protein>
    <submittedName>
        <fullName evidence="4">Carbohydrate ABC transporter substrate-binding protein (CUT1 family)</fullName>
    </submittedName>
</protein>
<dbReference type="OrthoDB" id="8663148at2"/>
<dbReference type="SUPFAM" id="SSF53850">
    <property type="entry name" value="Periplasmic binding protein-like II"/>
    <property type="match status" value="1"/>
</dbReference>
<comment type="similarity">
    <text evidence="1">Belongs to the bacterial solute-binding protein 1 family.</text>
</comment>
<name>A0A2N3YFF0_9MICO</name>
<keyword evidence="5" id="KW-1185">Reference proteome</keyword>
<dbReference type="AlphaFoldDB" id="A0A2N3YFF0"/>
<dbReference type="Gene3D" id="3.40.190.10">
    <property type="entry name" value="Periplasmic binding protein-like II"/>
    <property type="match status" value="2"/>
</dbReference>
<dbReference type="RefSeq" id="WP_101394266.1">
    <property type="nucleotide sequence ID" value="NZ_PJNE01000001.1"/>
</dbReference>
<evidence type="ECO:0000256" key="3">
    <source>
        <dbReference type="SAM" id="SignalP"/>
    </source>
</evidence>
<gene>
    <name evidence="4" type="ORF">ATL31_0360</name>
</gene>
<evidence type="ECO:0000313" key="4">
    <source>
        <dbReference type="EMBL" id="PKW25563.1"/>
    </source>
</evidence>
<proteinExistence type="inferred from homology"/>
<keyword evidence="3" id="KW-0732">Signal</keyword>
<reference evidence="4 5" key="1">
    <citation type="submission" date="2017-12" db="EMBL/GenBank/DDBJ databases">
        <title>Sequencing the genomes of 1000 Actinobacteria strains.</title>
        <authorList>
            <person name="Klenk H.-P."/>
        </authorList>
    </citation>
    <scope>NUCLEOTIDE SEQUENCE [LARGE SCALE GENOMIC DNA]</scope>
    <source>
        <strain evidence="4 5">DSM 12806</strain>
    </source>
</reference>
<evidence type="ECO:0000256" key="2">
    <source>
        <dbReference type="ARBA" id="ARBA00022448"/>
    </source>
</evidence>
<feature type="signal peptide" evidence="3">
    <location>
        <begin position="1"/>
        <end position="24"/>
    </location>
</feature>
<sequence>MALNHKRKVMAAAGIAALSLTTAACGSSSNNDPGAQASADTTDYSKWCDMKSELNGKTVSIYTSIVTPEDASHKASYKAFEDCTGVKVNYEGDKDFEKNLPQRAQSGNLPDVAFIPQPGLLQTMVDTGKAIPASKTVGDEVDKYFGKDWRKYGSVDGTLYAAPLGANVKSFVWYSPKTFKAKGYTVPTTWDELMTLTAKIAADDPGAKPWCAGFGSGTATGWVGTDWVEDVLLRTAGPDVYDQWVAHKVKFNDPKVADALAKVGAILKDPKYTNGGFGAPSTIATTTFQDGGQPILKNKCYMHRQASFYASNWPEGTKVAEDGDVWAFYLPSVDTSTKPVLGGGEFVATFRDAPEVKAFAAFLASPDWANAKAKATTNGGWVSANKGLDVANLVSPIDQQSAKILQDPAAVFRFDGSDQMPSAVGAGTFWSEMTNWVKGQDDKTTLDNIEKSWPAN</sequence>
<evidence type="ECO:0000313" key="5">
    <source>
        <dbReference type="Proteomes" id="UP000233781"/>
    </source>
</evidence>
<accession>A0A2N3YFF0</accession>
<keyword evidence="2" id="KW-0813">Transport</keyword>
<dbReference type="PROSITE" id="PS51257">
    <property type="entry name" value="PROKAR_LIPOPROTEIN"/>
    <property type="match status" value="1"/>
</dbReference>
<organism evidence="4 5">
    <name type="scientific">Phycicoccus duodecadis</name>
    <dbReference type="NCBI Taxonomy" id="173053"/>
    <lineage>
        <taxon>Bacteria</taxon>
        <taxon>Bacillati</taxon>
        <taxon>Actinomycetota</taxon>
        <taxon>Actinomycetes</taxon>
        <taxon>Micrococcales</taxon>
        <taxon>Intrasporangiaceae</taxon>
        <taxon>Phycicoccus</taxon>
    </lineage>
</organism>
<feature type="chain" id="PRO_5039325227" evidence="3">
    <location>
        <begin position="25"/>
        <end position="456"/>
    </location>
</feature>
<dbReference type="PANTHER" id="PTHR43649:SF29">
    <property type="entry name" value="OSMOPROTECTIVE COMPOUNDS-BINDING PROTEIN GGTB"/>
    <property type="match status" value="1"/>
</dbReference>
<dbReference type="PANTHER" id="PTHR43649">
    <property type="entry name" value="ARABINOSE-BINDING PROTEIN-RELATED"/>
    <property type="match status" value="1"/>
</dbReference>
<dbReference type="InterPro" id="IPR050490">
    <property type="entry name" value="Bact_solute-bd_prot1"/>
</dbReference>
<comment type="caution">
    <text evidence="4">The sequence shown here is derived from an EMBL/GenBank/DDBJ whole genome shotgun (WGS) entry which is preliminary data.</text>
</comment>